<evidence type="ECO:0000313" key="9">
    <source>
        <dbReference type="EMBL" id="KAK6753829.1"/>
    </source>
</evidence>
<comment type="caution">
    <text evidence="9">The sequence shown here is derived from an EMBL/GenBank/DDBJ whole genome shotgun (WGS) entry which is preliminary data.</text>
</comment>
<dbReference type="InterPro" id="IPR046427">
    <property type="entry name" value="Legumain_prodom_sf"/>
</dbReference>
<keyword evidence="10" id="KW-1185">Reference proteome</keyword>
<dbReference type="Pfam" id="PF01650">
    <property type="entry name" value="Peptidase_C13"/>
    <property type="match status" value="1"/>
</dbReference>
<keyword evidence="5" id="KW-0732">Signal</keyword>
<feature type="domain" description="Legumain prodomain" evidence="8">
    <location>
        <begin position="422"/>
        <end position="515"/>
    </location>
</feature>
<evidence type="ECO:0000256" key="2">
    <source>
        <dbReference type="ARBA" id="ARBA00009941"/>
    </source>
</evidence>
<dbReference type="InterPro" id="IPR048501">
    <property type="entry name" value="Legum_prodom"/>
</dbReference>
<dbReference type="PIRSF" id="PIRSF019663">
    <property type="entry name" value="Legumain"/>
    <property type="match status" value="1"/>
</dbReference>
<dbReference type="EMBL" id="JAVFWL010000005">
    <property type="protein sequence ID" value="KAK6753829.1"/>
    <property type="molecule type" value="Genomic_DNA"/>
</dbReference>
<comment type="similarity">
    <text evidence="2">Belongs to the peptidase C13 family.</text>
</comment>
<dbReference type="PANTHER" id="PTHR12000:SF42">
    <property type="entry name" value="LEGUMAIN"/>
    <property type="match status" value="1"/>
</dbReference>
<dbReference type="Gene3D" id="1.10.132.130">
    <property type="match status" value="1"/>
</dbReference>
<protein>
    <recommendedName>
        <fullName evidence="3">legumain</fullName>
        <ecNumber evidence="3">3.4.22.34</ecNumber>
    </recommendedName>
</protein>
<proteinExistence type="inferred from homology"/>
<dbReference type="Gene3D" id="3.40.50.1460">
    <property type="match status" value="1"/>
</dbReference>
<dbReference type="EC" id="3.4.22.34" evidence="3"/>
<organism evidence="9 10">
    <name type="scientific">Necator americanus</name>
    <name type="common">Human hookworm</name>
    <dbReference type="NCBI Taxonomy" id="51031"/>
    <lineage>
        <taxon>Eukaryota</taxon>
        <taxon>Metazoa</taxon>
        <taxon>Ecdysozoa</taxon>
        <taxon>Nematoda</taxon>
        <taxon>Chromadorea</taxon>
        <taxon>Rhabditida</taxon>
        <taxon>Rhabditina</taxon>
        <taxon>Rhabditomorpha</taxon>
        <taxon>Strongyloidea</taxon>
        <taxon>Ancylostomatidae</taxon>
        <taxon>Bunostominae</taxon>
        <taxon>Necator</taxon>
    </lineage>
</organism>
<name>A0ABR1DTQ9_NECAM</name>
<dbReference type="InterPro" id="IPR001096">
    <property type="entry name" value="Peptidase_C13"/>
</dbReference>
<evidence type="ECO:0000256" key="7">
    <source>
        <dbReference type="ARBA" id="ARBA00022807"/>
    </source>
</evidence>
<dbReference type="PRINTS" id="PR00776">
    <property type="entry name" value="HEMOGLOBNASE"/>
</dbReference>
<evidence type="ECO:0000256" key="6">
    <source>
        <dbReference type="ARBA" id="ARBA00022801"/>
    </source>
</evidence>
<dbReference type="PANTHER" id="PTHR12000">
    <property type="entry name" value="HEMOGLOBINASE FAMILY MEMBER"/>
    <property type="match status" value="1"/>
</dbReference>
<evidence type="ECO:0000256" key="5">
    <source>
        <dbReference type="ARBA" id="ARBA00022729"/>
    </source>
</evidence>
<dbReference type="InterPro" id="IPR043577">
    <property type="entry name" value="AE"/>
</dbReference>
<evidence type="ECO:0000256" key="1">
    <source>
        <dbReference type="ARBA" id="ARBA00000810"/>
    </source>
</evidence>
<gene>
    <name evidence="9" type="primary">Necator_chrV.g17841</name>
    <name evidence="9" type="ORF">RB195_013051</name>
</gene>
<accession>A0ABR1DTQ9</accession>
<keyword evidence="6" id="KW-0378">Hydrolase</keyword>
<keyword evidence="7" id="KW-0788">Thiol protease</keyword>
<dbReference type="Proteomes" id="UP001303046">
    <property type="component" value="Unassembled WGS sequence"/>
</dbReference>
<keyword evidence="4" id="KW-0645">Protease</keyword>
<reference evidence="9 10" key="1">
    <citation type="submission" date="2023-08" db="EMBL/GenBank/DDBJ databases">
        <title>A Necator americanus chromosomal reference genome.</title>
        <authorList>
            <person name="Ilik V."/>
            <person name="Petrzelkova K.J."/>
            <person name="Pardy F."/>
            <person name="Fuh T."/>
            <person name="Niatou-Singa F.S."/>
            <person name="Gouil Q."/>
            <person name="Baker L."/>
            <person name="Ritchie M.E."/>
            <person name="Jex A.R."/>
            <person name="Gazzola D."/>
            <person name="Li H."/>
            <person name="Toshio Fujiwara R."/>
            <person name="Zhan B."/>
            <person name="Aroian R.V."/>
            <person name="Pafco B."/>
            <person name="Schwarz E.M."/>
        </authorList>
    </citation>
    <scope>NUCLEOTIDE SEQUENCE [LARGE SCALE GENOMIC DNA]</scope>
    <source>
        <strain evidence="9 10">Aroian</strain>
        <tissue evidence="9">Whole animal</tissue>
    </source>
</reference>
<dbReference type="Pfam" id="PF20985">
    <property type="entry name" value="Legum_prodom"/>
    <property type="match status" value="1"/>
</dbReference>
<evidence type="ECO:0000259" key="8">
    <source>
        <dbReference type="Pfam" id="PF20985"/>
    </source>
</evidence>
<sequence length="523" mass="60610">MFHNSTEPFRPSSSQIFTFVQKIGGVNNGISAVGRIEDNKCLGACCREFTRRHFPCCLLSNFDATIRHPRLHPFLIISQEQMELLVRILAVVSLSSAVTHRIRHYRQPAPDGETFALIVAGSDGWYNYRHQADACHAYHTLRNHGIPEENIILMMYDDIAHNKQNPYPGKIFNRPHGDDVYKGVKIDYRNRAVTPQNFLNILKGNASGVVGGSGRVIDSNANDRIFVFFTDHGGVGMIAFPDEMLTVKELNEALNWMYEHDRYDQLVFYLEACESGSMFESVLKSSINVYAVTAANSHESSWGTYCENDMKLPCLGDLFSVNWMMDSDEKDINVETLEDQYEQVKELTNMSHVMHYGDMKLTTEPVGWFQGEGKAHRKKIHYVDEEPYRAISWPSRDIELLYLHQLKESTNDVFEVKELNRKIRKIHEDRRNIKSLYLSLIDIFFEDAVDRRRMVEERNIVEDLDCHHEVVRMFDLICIDVNKYDYALKYVYILNNLCIEVGDAKEIIDAMWTVCSKTRFKYF</sequence>
<dbReference type="CDD" id="cd21115">
    <property type="entry name" value="legumain_C"/>
    <property type="match status" value="1"/>
</dbReference>
<evidence type="ECO:0000256" key="4">
    <source>
        <dbReference type="ARBA" id="ARBA00022670"/>
    </source>
</evidence>
<comment type="catalytic activity">
    <reaction evidence="1">
        <text>Hydrolysis of proteins and small molecule substrates at -Asn-|-Xaa- bonds.</text>
        <dbReference type="EC" id="3.4.22.34"/>
    </reaction>
</comment>
<evidence type="ECO:0000313" key="10">
    <source>
        <dbReference type="Proteomes" id="UP001303046"/>
    </source>
</evidence>
<dbReference type="PIRSF" id="PIRSF500139">
    <property type="entry name" value="AE"/>
    <property type="match status" value="1"/>
</dbReference>
<evidence type="ECO:0000256" key="3">
    <source>
        <dbReference type="ARBA" id="ARBA00012628"/>
    </source>
</evidence>